<dbReference type="InterPro" id="IPR013840">
    <property type="entry name" value="DNAligase_N"/>
</dbReference>
<feature type="binding site" evidence="12">
    <location>
        <position position="406"/>
    </location>
    <ligand>
        <name>Zn(2+)</name>
        <dbReference type="ChEBI" id="CHEBI:29105"/>
    </ligand>
</feature>
<keyword evidence="5 12" id="KW-0227">DNA damage</keyword>
<evidence type="ECO:0000256" key="1">
    <source>
        <dbReference type="ARBA" id="ARBA00004067"/>
    </source>
</evidence>
<dbReference type="GO" id="GO:0046872">
    <property type="term" value="F:metal ion binding"/>
    <property type="evidence" value="ECO:0007669"/>
    <property type="project" value="UniProtKB-KW"/>
</dbReference>
<dbReference type="PIRSF" id="PIRSF001604">
    <property type="entry name" value="LigA"/>
    <property type="match status" value="1"/>
</dbReference>
<comment type="caution">
    <text evidence="15">The sequence shown here is derived from an EMBL/GenBank/DDBJ whole genome shotgun (WGS) entry which is preliminary data.</text>
</comment>
<dbReference type="EC" id="6.5.1.2" evidence="12"/>
<feature type="binding site" evidence="12">
    <location>
        <position position="159"/>
    </location>
    <ligand>
        <name>NAD(+)</name>
        <dbReference type="ChEBI" id="CHEBI:57540"/>
    </ligand>
</feature>
<dbReference type="EMBL" id="SLZZ01000019">
    <property type="protein sequence ID" value="TCS77187.1"/>
    <property type="molecule type" value="Genomic_DNA"/>
</dbReference>
<organism evidence="15 16">
    <name type="scientific">Muricomes intestini</name>
    <dbReference type="NCBI Taxonomy" id="1796634"/>
    <lineage>
        <taxon>Bacteria</taxon>
        <taxon>Bacillati</taxon>
        <taxon>Bacillota</taxon>
        <taxon>Clostridia</taxon>
        <taxon>Lachnospirales</taxon>
        <taxon>Lachnospiraceae</taxon>
        <taxon>Muricomes</taxon>
    </lineage>
</organism>
<gene>
    <name evidence="12" type="primary">ligA</name>
    <name evidence="15" type="ORF">EDD59_11917</name>
</gene>
<reference evidence="15 16" key="1">
    <citation type="submission" date="2019-03" db="EMBL/GenBank/DDBJ databases">
        <title>Genomic Encyclopedia of Type Strains, Phase IV (KMG-IV): sequencing the most valuable type-strain genomes for metagenomic binning, comparative biology and taxonomic classification.</title>
        <authorList>
            <person name="Goeker M."/>
        </authorList>
    </citation>
    <scope>NUCLEOTIDE SEQUENCE [LARGE SCALE GENOMIC DNA]</scope>
    <source>
        <strain evidence="15 16">DSM 29489</strain>
    </source>
</reference>
<dbReference type="InterPro" id="IPR012340">
    <property type="entry name" value="NA-bd_OB-fold"/>
</dbReference>
<dbReference type="NCBIfam" id="TIGR00575">
    <property type="entry name" value="dnlj"/>
    <property type="match status" value="1"/>
</dbReference>
<dbReference type="SMART" id="SM00278">
    <property type="entry name" value="HhH1"/>
    <property type="match status" value="3"/>
</dbReference>
<dbReference type="Gene3D" id="3.40.50.10190">
    <property type="entry name" value="BRCT domain"/>
    <property type="match status" value="1"/>
</dbReference>
<feature type="binding site" evidence="12">
    <location>
        <begin position="80"/>
        <end position="81"/>
    </location>
    <ligand>
        <name>NAD(+)</name>
        <dbReference type="ChEBI" id="CHEBI:57540"/>
    </ligand>
</feature>
<dbReference type="GO" id="GO:0006260">
    <property type="term" value="P:DNA replication"/>
    <property type="evidence" value="ECO:0007669"/>
    <property type="project" value="UniProtKB-KW"/>
</dbReference>
<comment type="catalytic activity">
    <reaction evidence="11 12">
        <text>NAD(+) + (deoxyribonucleotide)n-3'-hydroxyl + 5'-phospho-(deoxyribonucleotide)m = (deoxyribonucleotide)n+m + AMP + beta-nicotinamide D-nucleotide.</text>
        <dbReference type="EC" id="6.5.1.2"/>
    </reaction>
</comment>
<evidence type="ECO:0000256" key="7">
    <source>
        <dbReference type="ARBA" id="ARBA00022842"/>
    </source>
</evidence>
<dbReference type="HAMAP" id="MF_01588">
    <property type="entry name" value="DNA_ligase_A"/>
    <property type="match status" value="1"/>
</dbReference>
<keyword evidence="2 12" id="KW-0436">Ligase</keyword>
<dbReference type="CDD" id="cd17748">
    <property type="entry name" value="BRCT_DNA_ligase_like"/>
    <property type="match status" value="1"/>
</dbReference>
<evidence type="ECO:0000313" key="15">
    <source>
        <dbReference type="EMBL" id="TCS77187.1"/>
    </source>
</evidence>
<name>A0A4R3K3G4_9FIRM</name>
<evidence type="ECO:0000256" key="2">
    <source>
        <dbReference type="ARBA" id="ARBA00022598"/>
    </source>
</evidence>
<dbReference type="Pfam" id="PF03120">
    <property type="entry name" value="OB_DNA_ligase"/>
    <property type="match status" value="1"/>
</dbReference>
<dbReference type="NCBIfam" id="NF005932">
    <property type="entry name" value="PRK07956.1"/>
    <property type="match status" value="1"/>
</dbReference>
<dbReference type="Pfam" id="PF00533">
    <property type="entry name" value="BRCT"/>
    <property type="match status" value="1"/>
</dbReference>
<feature type="binding site" evidence="12">
    <location>
        <position position="386"/>
    </location>
    <ligand>
        <name>Zn(2+)</name>
        <dbReference type="ChEBI" id="CHEBI:29105"/>
    </ligand>
</feature>
<dbReference type="GO" id="GO:0003677">
    <property type="term" value="F:DNA binding"/>
    <property type="evidence" value="ECO:0007669"/>
    <property type="project" value="InterPro"/>
</dbReference>
<dbReference type="GO" id="GO:0003911">
    <property type="term" value="F:DNA ligase (NAD+) activity"/>
    <property type="evidence" value="ECO:0007669"/>
    <property type="project" value="UniProtKB-UniRule"/>
</dbReference>
<dbReference type="RefSeq" id="WP_132382402.1">
    <property type="nucleotide sequence ID" value="NZ_DAIPCY010000021.1"/>
</dbReference>
<feature type="domain" description="BRCT" evidence="14">
    <location>
        <begin position="572"/>
        <end position="651"/>
    </location>
</feature>
<evidence type="ECO:0000256" key="12">
    <source>
        <dbReference type="HAMAP-Rule" id="MF_01588"/>
    </source>
</evidence>
<comment type="cofactor">
    <cofactor evidence="12">
        <name>Mg(2+)</name>
        <dbReference type="ChEBI" id="CHEBI:18420"/>
    </cofactor>
    <cofactor evidence="12">
        <name>Mn(2+)</name>
        <dbReference type="ChEBI" id="CHEBI:29035"/>
    </cofactor>
</comment>
<dbReference type="Proteomes" id="UP000295726">
    <property type="component" value="Unassembled WGS sequence"/>
</dbReference>
<keyword evidence="16" id="KW-1185">Reference proteome</keyword>
<dbReference type="InterPro" id="IPR003583">
    <property type="entry name" value="Hlx-hairpin-Hlx_DNA-bd_motif"/>
</dbReference>
<dbReference type="SMART" id="SM00292">
    <property type="entry name" value="BRCT"/>
    <property type="match status" value="1"/>
</dbReference>
<evidence type="ECO:0000256" key="10">
    <source>
        <dbReference type="ARBA" id="ARBA00023211"/>
    </source>
</evidence>
<dbReference type="Gene3D" id="3.30.470.30">
    <property type="entry name" value="DNA ligase/mRNA capping enzyme"/>
    <property type="match status" value="1"/>
</dbReference>
<evidence type="ECO:0000256" key="6">
    <source>
        <dbReference type="ARBA" id="ARBA00022833"/>
    </source>
</evidence>
<keyword evidence="4 12" id="KW-0479">Metal-binding</keyword>
<dbReference type="OrthoDB" id="9759736at2"/>
<dbReference type="InterPro" id="IPR013839">
    <property type="entry name" value="DNAligase_adenylation"/>
</dbReference>
<keyword evidence="10 12" id="KW-0464">Manganese</keyword>
<keyword evidence="3 12" id="KW-0235">DNA replication</keyword>
<evidence type="ECO:0000313" key="16">
    <source>
        <dbReference type="Proteomes" id="UP000295726"/>
    </source>
</evidence>
<dbReference type="SUPFAM" id="SSF52113">
    <property type="entry name" value="BRCT domain"/>
    <property type="match status" value="1"/>
</dbReference>
<sequence length="651" mass="73840">MAEKKKRMRELVELLNHARRAYEQQDMEIMSNYEYDKLYDELLGLEQELGTTLASSPTVNVGYEVLSELPKERHERPMLSLDKTKDANQFKEFLGNQKAVLSWKLDGLTIVLTYRDGTLAKAVTRGNGEVGEVITNNARAFKNLPLCIPYKGELVLRGEAIIGYKDFQRINEEIADVDAKYKNPRNLCSGSVRQLNSEITARRNVHFLAFTLVSAGEVDFHNSRHGQLKWLEEQGFEVVENHLVTADKLEEEVAWFAERILENDFPSDGLVLVYDDIAYGQSLGSTAKFPRDSYAFKWMDEVKETKLLKIQWSPSRTGLINPIAVFEPVELEGTTVSRASVHNISIMESLELGEGDEIQVYKANMIIPQIAENLTRSGVKDIPTVCPVCGGDTKISMENNTKTLYCTNPLCQAKQIKAFDLFVSRDALNIEGLSEATLEKFIARGFIKDFSDIFYLDRYEEEIKSMEGFGQKSYENLIKSTERAKDTTLPRLVYSLGIANVGLSNAKMICRELDNDPEKLMNVTAEELNAISGVGSVIARKFVDYFAEKEHRQLFEKLLKEVHIPQKETQRKEEQIFQNINFVITGNVEHFANRNEIKELIEAKGGKVTGSVTSKTNYLINNDVRSSSSKNKKAKELNIPIISEEDFLKML</sequence>
<dbReference type="Pfam" id="PF12826">
    <property type="entry name" value="HHH_2"/>
    <property type="match status" value="1"/>
</dbReference>
<dbReference type="InterPro" id="IPR036420">
    <property type="entry name" value="BRCT_dom_sf"/>
</dbReference>
<feature type="binding site" evidence="12">
    <location>
        <position position="125"/>
    </location>
    <ligand>
        <name>NAD(+)</name>
        <dbReference type="ChEBI" id="CHEBI:57540"/>
    </ligand>
</feature>
<dbReference type="InterPro" id="IPR041663">
    <property type="entry name" value="DisA/LigA_HHH"/>
</dbReference>
<evidence type="ECO:0000256" key="3">
    <source>
        <dbReference type="ARBA" id="ARBA00022705"/>
    </source>
</evidence>
<dbReference type="Gene3D" id="1.10.150.20">
    <property type="entry name" value="5' to 3' exonuclease, C-terminal subdomain"/>
    <property type="match status" value="2"/>
</dbReference>
<dbReference type="Gene3D" id="2.40.50.140">
    <property type="entry name" value="Nucleic acid-binding proteins"/>
    <property type="match status" value="1"/>
</dbReference>
<feature type="active site" description="N6-AMP-lysine intermediate" evidence="12">
    <location>
        <position position="104"/>
    </location>
</feature>
<dbReference type="InterPro" id="IPR010994">
    <property type="entry name" value="RuvA_2-like"/>
</dbReference>
<evidence type="ECO:0000256" key="5">
    <source>
        <dbReference type="ARBA" id="ARBA00022763"/>
    </source>
</evidence>
<dbReference type="Pfam" id="PF01653">
    <property type="entry name" value="DNA_ligase_aden"/>
    <property type="match status" value="1"/>
</dbReference>
<comment type="caution">
    <text evidence="12">Lacks conserved residue(s) required for the propagation of feature annotation.</text>
</comment>
<dbReference type="GO" id="GO:0006281">
    <property type="term" value="P:DNA repair"/>
    <property type="evidence" value="ECO:0007669"/>
    <property type="project" value="UniProtKB-KW"/>
</dbReference>
<proteinExistence type="inferred from homology"/>
<feature type="binding site" evidence="12">
    <location>
        <position position="411"/>
    </location>
    <ligand>
        <name>Zn(2+)</name>
        <dbReference type="ChEBI" id="CHEBI:29105"/>
    </ligand>
</feature>
<dbReference type="InterPro" id="IPR004150">
    <property type="entry name" value="NAD_DNA_ligase_OB"/>
</dbReference>
<evidence type="ECO:0000256" key="8">
    <source>
        <dbReference type="ARBA" id="ARBA00023027"/>
    </source>
</evidence>
<evidence type="ECO:0000256" key="9">
    <source>
        <dbReference type="ARBA" id="ARBA00023204"/>
    </source>
</evidence>
<evidence type="ECO:0000256" key="13">
    <source>
        <dbReference type="SAM" id="Coils"/>
    </source>
</evidence>
<dbReference type="SUPFAM" id="SSF50249">
    <property type="entry name" value="Nucleic acid-binding proteins"/>
    <property type="match status" value="1"/>
</dbReference>
<keyword evidence="7 12" id="KW-0460">Magnesium</keyword>
<feature type="coiled-coil region" evidence="13">
    <location>
        <begin position="1"/>
        <end position="28"/>
    </location>
</feature>
<evidence type="ECO:0000256" key="11">
    <source>
        <dbReference type="ARBA" id="ARBA00034005"/>
    </source>
</evidence>
<comment type="function">
    <text evidence="1 12">DNA ligase that catalyzes the formation of phosphodiester linkages between 5'-phosphoryl and 3'-hydroxyl groups in double-stranded DNA using NAD as a coenzyme and as the energy source for the reaction. It is essential for DNA replication and repair of damaged DNA.</text>
</comment>
<keyword evidence="6 12" id="KW-0862">Zinc</keyword>
<dbReference type="SUPFAM" id="SSF56091">
    <property type="entry name" value="DNA ligase/mRNA capping enzyme, catalytic domain"/>
    <property type="match status" value="1"/>
</dbReference>
<comment type="similarity">
    <text evidence="12">Belongs to the NAD-dependent DNA ligase family. LigA subfamily.</text>
</comment>
<dbReference type="SMART" id="SM00532">
    <property type="entry name" value="LIGANc"/>
    <property type="match status" value="1"/>
</dbReference>
<feature type="binding site" evidence="12">
    <location>
        <position position="297"/>
    </location>
    <ligand>
        <name>NAD(+)</name>
        <dbReference type="ChEBI" id="CHEBI:57540"/>
    </ligand>
</feature>
<dbReference type="Gene3D" id="1.10.287.610">
    <property type="entry name" value="Helix hairpin bin"/>
    <property type="match status" value="1"/>
</dbReference>
<accession>A0A4R3K3G4</accession>
<keyword evidence="13" id="KW-0175">Coiled coil</keyword>
<dbReference type="InterPro" id="IPR001357">
    <property type="entry name" value="BRCT_dom"/>
</dbReference>
<evidence type="ECO:0000256" key="4">
    <source>
        <dbReference type="ARBA" id="ARBA00022723"/>
    </source>
</evidence>
<keyword evidence="8 12" id="KW-0520">NAD</keyword>
<evidence type="ECO:0000259" key="14">
    <source>
        <dbReference type="PROSITE" id="PS50172"/>
    </source>
</evidence>
<dbReference type="AlphaFoldDB" id="A0A4R3K3G4"/>
<feature type="binding site" evidence="12">
    <location>
        <position position="389"/>
    </location>
    <ligand>
        <name>Zn(2+)</name>
        <dbReference type="ChEBI" id="CHEBI:29105"/>
    </ligand>
</feature>
<keyword evidence="9 12" id="KW-0234">DNA repair</keyword>
<protein>
    <recommendedName>
        <fullName evidence="12">DNA ligase</fullName>
        <ecNumber evidence="12">6.5.1.2</ecNumber>
    </recommendedName>
    <alternativeName>
        <fullName evidence="12">Polydeoxyribonucleotide synthase [NAD(+)]</fullName>
    </alternativeName>
</protein>
<dbReference type="PROSITE" id="PS50172">
    <property type="entry name" value="BRCT"/>
    <property type="match status" value="1"/>
</dbReference>
<dbReference type="InterPro" id="IPR001679">
    <property type="entry name" value="DNA_ligase"/>
</dbReference>
<dbReference type="SUPFAM" id="SSF47781">
    <property type="entry name" value="RuvA domain 2-like"/>
    <property type="match status" value="1"/>
</dbReference>